<dbReference type="GO" id="GO:0003677">
    <property type="term" value="F:DNA binding"/>
    <property type="evidence" value="ECO:0007669"/>
    <property type="project" value="UniProtKB-KW"/>
</dbReference>
<evidence type="ECO:0000256" key="3">
    <source>
        <dbReference type="ARBA" id="ARBA00023163"/>
    </source>
</evidence>
<name>A0A7X6BGC2_9SPHN</name>
<dbReference type="PANTHER" id="PTHR43537:SF5">
    <property type="entry name" value="UXU OPERON TRANSCRIPTIONAL REGULATOR"/>
    <property type="match status" value="1"/>
</dbReference>
<dbReference type="PROSITE" id="PS50949">
    <property type="entry name" value="HTH_GNTR"/>
    <property type="match status" value="1"/>
</dbReference>
<dbReference type="SUPFAM" id="SSF48008">
    <property type="entry name" value="GntR ligand-binding domain-like"/>
    <property type="match status" value="1"/>
</dbReference>
<dbReference type="Pfam" id="PF00392">
    <property type="entry name" value="GntR"/>
    <property type="match status" value="1"/>
</dbReference>
<evidence type="ECO:0000313" key="5">
    <source>
        <dbReference type="EMBL" id="NJC05723.1"/>
    </source>
</evidence>
<reference evidence="5 6" key="1">
    <citation type="submission" date="2020-03" db="EMBL/GenBank/DDBJ databases">
        <title>Genomic Encyclopedia of Type Strains, Phase IV (KMG-IV): sequencing the most valuable type-strain genomes for metagenomic binning, comparative biology and taxonomic classification.</title>
        <authorList>
            <person name="Goeker M."/>
        </authorList>
    </citation>
    <scope>NUCLEOTIDE SEQUENCE [LARGE SCALE GENOMIC DNA]</scope>
    <source>
        <strain evidence="5 6">DSM 16846</strain>
    </source>
</reference>
<evidence type="ECO:0000256" key="1">
    <source>
        <dbReference type="ARBA" id="ARBA00023015"/>
    </source>
</evidence>
<protein>
    <submittedName>
        <fullName evidence="5">DNA-binding FadR family transcriptional regulator</fullName>
    </submittedName>
</protein>
<dbReference type="InterPro" id="IPR036388">
    <property type="entry name" value="WH-like_DNA-bd_sf"/>
</dbReference>
<dbReference type="AlphaFoldDB" id="A0A7X6BGC2"/>
<gene>
    <name evidence="5" type="ORF">GGQ97_001516</name>
</gene>
<feature type="domain" description="HTH gntR-type" evidence="4">
    <location>
        <begin position="11"/>
        <end position="79"/>
    </location>
</feature>
<keyword evidence="3" id="KW-0804">Transcription</keyword>
<dbReference type="RefSeq" id="WP_168068449.1">
    <property type="nucleotide sequence ID" value="NZ_JAATJC010000001.1"/>
</dbReference>
<proteinExistence type="predicted"/>
<dbReference type="SUPFAM" id="SSF46785">
    <property type="entry name" value="Winged helix' DNA-binding domain"/>
    <property type="match status" value="1"/>
</dbReference>
<evidence type="ECO:0000259" key="4">
    <source>
        <dbReference type="PROSITE" id="PS50949"/>
    </source>
</evidence>
<dbReference type="InterPro" id="IPR008920">
    <property type="entry name" value="TF_FadR/GntR_C"/>
</dbReference>
<comment type="caution">
    <text evidence="5">The sequence shown here is derived from an EMBL/GenBank/DDBJ whole genome shotgun (WGS) entry which is preliminary data.</text>
</comment>
<dbReference type="Proteomes" id="UP000558192">
    <property type="component" value="Unassembled WGS sequence"/>
</dbReference>
<keyword evidence="2 5" id="KW-0238">DNA-binding</keyword>
<dbReference type="SMART" id="SM00895">
    <property type="entry name" value="FCD"/>
    <property type="match status" value="1"/>
</dbReference>
<dbReference type="PANTHER" id="PTHR43537">
    <property type="entry name" value="TRANSCRIPTIONAL REGULATOR, GNTR FAMILY"/>
    <property type="match status" value="1"/>
</dbReference>
<dbReference type="Pfam" id="PF07729">
    <property type="entry name" value="FCD"/>
    <property type="match status" value="1"/>
</dbReference>
<evidence type="ECO:0000256" key="2">
    <source>
        <dbReference type="ARBA" id="ARBA00023125"/>
    </source>
</evidence>
<keyword evidence="6" id="KW-1185">Reference proteome</keyword>
<dbReference type="EMBL" id="JAATJC010000001">
    <property type="protein sequence ID" value="NJC05723.1"/>
    <property type="molecule type" value="Genomic_DNA"/>
</dbReference>
<organism evidence="5 6">
    <name type="scientific">Sphingomonas kaistensis</name>
    <dbReference type="NCBI Taxonomy" id="298708"/>
    <lineage>
        <taxon>Bacteria</taxon>
        <taxon>Pseudomonadati</taxon>
        <taxon>Pseudomonadota</taxon>
        <taxon>Alphaproteobacteria</taxon>
        <taxon>Sphingomonadales</taxon>
        <taxon>Sphingomonadaceae</taxon>
        <taxon>Sphingomonas</taxon>
    </lineage>
</organism>
<dbReference type="Gene3D" id="1.10.10.10">
    <property type="entry name" value="Winged helix-like DNA-binding domain superfamily/Winged helix DNA-binding domain"/>
    <property type="match status" value="1"/>
</dbReference>
<dbReference type="InterPro" id="IPR011711">
    <property type="entry name" value="GntR_C"/>
</dbReference>
<dbReference type="InterPro" id="IPR036390">
    <property type="entry name" value="WH_DNA-bd_sf"/>
</dbReference>
<evidence type="ECO:0000313" key="6">
    <source>
        <dbReference type="Proteomes" id="UP000558192"/>
    </source>
</evidence>
<dbReference type="InterPro" id="IPR000524">
    <property type="entry name" value="Tscrpt_reg_HTH_GntR"/>
</dbReference>
<dbReference type="Gene3D" id="1.20.120.530">
    <property type="entry name" value="GntR ligand-binding domain-like"/>
    <property type="match status" value="1"/>
</dbReference>
<dbReference type="SMART" id="SM00345">
    <property type="entry name" value="HTH_GNTR"/>
    <property type="match status" value="1"/>
</dbReference>
<dbReference type="GO" id="GO:0003700">
    <property type="term" value="F:DNA-binding transcription factor activity"/>
    <property type="evidence" value="ECO:0007669"/>
    <property type="project" value="InterPro"/>
</dbReference>
<accession>A0A7X6BGC2</accession>
<sequence length="239" mass="25884">MNQVAEREGSRTLVRVAIDAVNQHIRDEGLRVGDTLPGEAFFAERLGVSRAVMREAYGALAALRLLDVGNGRKPRVGALDGSVIATSLDHAISTAQIRVGDVWDVRRTIELRTAALAAINARPDQARAIVDLAEKMGEVDETGEATTRTDIAFHLAIAEASGNALFSQIVVSFVPLMRVAVPKAWRTRRTAEERADVLATHRRLAAAIAAGDAEESQRQMAAHFDESIGAKLQSQGERW</sequence>
<keyword evidence="1" id="KW-0805">Transcription regulation</keyword>